<proteinExistence type="predicted"/>
<gene>
    <name evidence="3" type="ORF">HZA66_05605</name>
</gene>
<evidence type="ECO:0000256" key="2">
    <source>
        <dbReference type="SAM" id="Phobius"/>
    </source>
</evidence>
<dbReference type="InterPro" id="IPR021682">
    <property type="entry name" value="DUF2933"/>
</dbReference>
<feature type="compositionally biased region" description="Low complexity" evidence="1">
    <location>
        <begin position="69"/>
        <end position="78"/>
    </location>
</feature>
<feature type="transmembrane region" description="Helical" evidence="2">
    <location>
        <begin position="20"/>
        <end position="36"/>
    </location>
</feature>
<comment type="caution">
    <text evidence="3">The sequence shown here is derived from an EMBL/GenBank/DDBJ whole genome shotgun (WGS) entry which is preliminary data.</text>
</comment>
<reference evidence="3" key="1">
    <citation type="submission" date="2020-07" db="EMBL/GenBank/DDBJ databases">
        <title>Huge and variable diversity of episymbiotic CPR bacteria and DPANN archaea in groundwater ecosystems.</title>
        <authorList>
            <person name="He C.Y."/>
            <person name="Keren R."/>
            <person name="Whittaker M."/>
            <person name="Farag I.F."/>
            <person name="Doudna J."/>
            <person name="Cate J.H.D."/>
            <person name="Banfield J.F."/>
        </authorList>
    </citation>
    <scope>NUCLEOTIDE SEQUENCE</scope>
    <source>
        <strain evidence="3">NC_groundwater_1818_Pr3_B-0.1um_66_35</strain>
    </source>
</reference>
<keyword evidence="2" id="KW-0812">Transmembrane</keyword>
<feature type="compositionally biased region" description="Basic and acidic residues" evidence="1">
    <location>
        <begin position="79"/>
        <end position="88"/>
    </location>
</feature>
<dbReference type="Proteomes" id="UP000782519">
    <property type="component" value="Unassembled WGS sequence"/>
</dbReference>
<organism evidence="3 4">
    <name type="scientific">Rhodopseudomonas palustris</name>
    <dbReference type="NCBI Taxonomy" id="1076"/>
    <lineage>
        <taxon>Bacteria</taxon>
        <taxon>Pseudomonadati</taxon>
        <taxon>Pseudomonadota</taxon>
        <taxon>Alphaproteobacteria</taxon>
        <taxon>Hyphomicrobiales</taxon>
        <taxon>Nitrobacteraceae</taxon>
        <taxon>Rhodopseudomonas</taxon>
    </lineage>
</organism>
<evidence type="ECO:0000313" key="4">
    <source>
        <dbReference type="Proteomes" id="UP000782519"/>
    </source>
</evidence>
<dbReference type="Pfam" id="PF11666">
    <property type="entry name" value="DUF2933"/>
    <property type="match status" value="1"/>
</dbReference>
<name>A0A933RXL2_RHOPL</name>
<protein>
    <submittedName>
        <fullName evidence="3">DUF2933 domain-containing protein</fullName>
    </submittedName>
</protein>
<sequence>MIRVVRLAMVFEVRRQKTPFLITLAVGGVAIVWLWPKHQGHLAVVLPYLFLLACPLMHLFHHHGHHGRAGPSAAPSAEGGRDESRGDA</sequence>
<evidence type="ECO:0000256" key="1">
    <source>
        <dbReference type="SAM" id="MobiDB-lite"/>
    </source>
</evidence>
<feature type="region of interest" description="Disordered" evidence="1">
    <location>
        <begin position="64"/>
        <end position="88"/>
    </location>
</feature>
<dbReference type="EMBL" id="JACRJB010000014">
    <property type="protein sequence ID" value="MBI5128897.1"/>
    <property type="molecule type" value="Genomic_DNA"/>
</dbReference>
<keyword evidence="2" id="KW-0472">Membrane</keyword>
<dbReference type="AlphaFoldDB" id="A0A933RXL2"/>
<evidence type="ECO:0000313" key="3">
    <source>
        <dbReference type="EMBL" id="MBI5128897.1"/>
    </source>
</evidence>
<keyword evidence="2" id="KW-1133">Transmembrane helix</keyword>
<feature type="transmembrane region" description="Helical" evidence="2">
    <location>
        <begin position="42"/>
        <end position="60"/>
    </location>
</feature>
<accession>A0A933RXL2</accession>